<dbReference type="Pfam" id="PF14224">
    <property type="entry name" value="DUF4331"/>
    <property type="match status" value="1"/>
</dbReference>
<feature type="non-terminal residue" evidence="1">
    <location>
        <position position="1"/>
    </location>
</feature>
<comment type="caution">
    <text evidence="1">The sequence shown here is derived from an EMBL/GenBank/DDBJ whole genome shotgun (WGS) entry which is preliminary data.</text>
</comment>
<proteinExistence type="predicted"/>
<sequence length="150" mass="16277">SDFVTLIANYLPLQDAYGGPNYFDLDDDAIYEIHVDNDGDAVEDLTFRFQLEDNLNDIQLPVGPDGDQRMVSVPLKNIGDASDGANVQLRQTYTVDVISGDRRTGSVQAATNVNTGTEVFDKPLDNIGAKSFGDYAGYASQHVFNIAIPG</sequence>
<evidence type="ECO:0000313" key="2">
    <source>
        <dbReference type="Proteomes" id="UP000263489"/>
    </source>
</evidence>
<accession>A0A352ITD8</accession>
<evidence type="ECO:0008006" key="3">
    <source>
        <dbReference type="Google" id="ProtNLM"/>
    </source>
</evidence>
<dbReference type="Proteomes" id="UP000263489">
    <property type="component" value="Unassembled WGS sequence"/>
</dbReference>
<feature type="non-terminal residue" evidence="1">
    <location>
        <position position="150"/>
    </location>
</feature>
<protein>
    <recommendedName>
        <fullName evidence="3">DUF4331 domain-containing protein</fullName>
    </recommendedName>
</protein>
<dbReference type="InterPro" id="IPR025566">
    <property type="entry name" value="DUF4331"/>
</dbReference>
<name>A0A352ITD8_9GAMM</name>
<gene>
    <name evidence="1" type="ORF">DC045_10450</name>
</gene>
<evidence type="ECO:0000313" key="1">
    <source>
        <dbReference type="EMBL" id="HBC34721.1"/>
    </source>
</evidence>
<organism evidence="1 2">
    <name type="scientific">Marinobacter adhaerens</name>
    <dbReference type="NCBI Taxonomy" id="1033846"/>
    <lineage>
        <taxon>Bacteria</taxon>
        <taxon>Pseudomonadati</taxon>
        <taxon>Pseudomonadota</taxon>
        <taxon>Gammaproteobacteria</taxon>
        <taxon>Pseudomonadales</taxon>
        <taxon>Marinobacteraceae</taxon>
        <taxon>Marinobacter</taxon>
    </lineage>
</organism>
<reference evidence="1 2" key="1">
    <citation type="journal article" date="2018" name="Nat. Biotechnol.">
        <title>A standardized bacterial taxonomy based on genome phylogeny substantially revises the tree of life.</title>
        <authorList>
            <person name="Parks D.H."/>
            <person name="Chuvochina M."/>
            <person name="Waite D.W."/>
            <person name="Rinke C."/>
            <person name="Skarshewski A."/>
            <person name="Chaumeil P.A."/>
            <person name="Hugenholtz P."/>
        </authorList>
    </citation>
    <scope>NUCLEOTIDE SEQUENCE [LARGE SCALE GENOMIC DNA]</scope>
    <source>
        <strain evidence="1">UBA9380</strain>
    </source>
</reference>
<dbReference type="EMBL" id="DNNA01000161">
    <property type="protein sequence ID" value="HBC34721.1"/>
    <property type="molecule type" value="Genomic_DNA"/>
</dbReference>
<dbReference type="AlphaFoldDB" id="A0A352ITD8"/>